<keyword evidence="9" id="KW-0234">DNA repair</keyword>
<dbReference type="EMBL" id="NCVQ01000001">
    <property type="protein sequence ID" value="PWZ57794.1"/>
    <property type="molecule type" value="Genomic_DNA"/>
</dbReference>
<accession>A0A317YJ30</accession>
<feature type="domain" description="Photolyase/cryptochrome alpha/beta" evidence="13">
    <location>
        <begin position="26"/>
        <end position="164"/>
    </location>
</feature>
<dbReference type="SUPFAM" id="SSF48173">
    <property type="entry name" value="Cryptochrome/photolyase FAD-binding domain"/>
    <property type="match status" value="1"/>
</dbReference>
<evidence type="ECO:0000256" key="8">
    <source>
        <dbReference type="ARBA" id="ARBA00023125"/>
    </source>
</evidence>
<dbReference type="PROSITE" id="PS01084">
    <property type="entry name" value="DNA_PHOTOLYASES_2_2"/>
    <property type="match status" value="1"/>
</dbReference>
<reference evidence="14" key="1">
    <citation type="journal article" date="2018" name="Nat. Genet.">
        <title>Extensive intraspecific gene order and gene structural variations between Mo17 and other maize genomes.</title>
        <authorList>
            <person name="Sun S."/>
            <person name="Zhou Y."/>
            <person name="Chen J."/>
            <person name="Shi J."/>
            <person name="Zhao H."/>
            <person name="Zhao H."/>
            <person name="Song W."/>
            <person name="Zhang M."/>
            <person name="Cui Y."/>
            <person name="Dong X."/>
            <person name="Liu H."/>
            <person name="Ma X."/>
            <person name="Jiao Y."/>
            <person name="Wang B."/>
            <person name="Wei X."/>
            <person name="Stein J.C."/>
            <person name="Glaubitz J.C."/>
            <person name="Lu F."/>
            <person name="Yu G."/>
            <person name="Liang C."/>
            <person name="Fengler K."/>
            <person name="Li B."/>
            <person name="Rafalski A."/>
            <person name="Schnable P.S."/>
            <person name="Ware D.H."/>
            <person name="Buckler E.S."/>
            <person name="Lai J."/>
        </authorList>
    </citation>
    <scope>NUCLEOTIDE SEQUENCE [LARGE SCALE GENOMIC DNA]</scope>
    <source>
        <tissue evidence="14">Seedling</tissue>
    </source>
</reference>
<dbReference type="InterPro" id="IPR006050">
    <property type="entry name" value="DNA_photolyase_N"/>
</dbReference>
<dbReference type="Gene3D" id="1.10.579.10">
    <property type="entry name" value="DNA Cyclobutane Dipyrimidine Photolyase, subunit A, domain 3"/>
    <property type="match status" value="1"/>
</dbReference>
<comment type="cofactor">
    <cofactor evidence="1">
        <name>FAD</name>
        <dbReference type="ChEBI" id="CHEBI:57692"/>
    </cofactor>
</comment>
<dbReference type="InterPro" id="IPR014729">
    <property type="entry name" value="Rossmann-like_a/b/a_fold"/>
</dbReference>
<dbReference type="FunFam" id="1.10.579.10:FF:000002">
    <property type="entry name" value="Deoxyribodipyrimidine photolyase"/>
    <property type="match status" value="1"/>
</dbReference>
<evidence type="ECO:0000256" key="2">
    <source>
        <dbReference type="ARBA" id="ARBA00006409"/>
    </source>
</evidence>
<dbReference type="InterPro" id="IPR036134">
    <property type="entry name" value="Crypto/Photolyase_FAD-like_sf"/>
</dbReference>
<dbReference type="PROSITE" id="PS51645">
    <property type="entry name" value="PHR_CRY_ALPHA_BETA"/>
    <property type="match status" value="1"/>
</dbReference>
<evidence type="ECO:0000256" key="9">
    <source>
        <dbReference type="ARBA" id="ARBA00023204"/>
    </source>
</evidence>
<evidence type="ECO:0000256" key="10">
    <source>
        <dbReference type="ARBA" id="ARBA00023239"/>
    </source>
</evidence>
<dbReference type="PANTHER" id="PTHR10211">
    <property type="entry name" value="DEOXYRIBODIPYRIMIDINE PHOTOLYASE"/>
    <property type="match status" value="1"/>
</dbReference>
<dbReference type="PANTHER" id="PTHR10211:SF0">
    <property type="entry name" value="DEOXYRIBODIPYRIMIDINE PHOTO-LYASE"/>
    <property type="match status" value="1"/>
</dbReference>
<sequence length="454" mass="51296">MPPAIPSLVHPSRVRILHPGGSHIHGPVVYWMLRDQRLADNWALLHAAELAAASTPAAPLAIAFTLFPRPFLLGAHLRQLGFLLRGLRRLAADAHARGLPFFLLEGGPAELPSLVRRLGASALVADFSPLRPVREALDAVVQELLRDAANMAVHQVDAHNVVPVWTASGKLEYSAKTFRSKVNKVINEYLVEYPEVPQWAPWCMEQPKSVDWDALINSIFSEAENVPEINWCEPGESSAMEVLLGSKDGFLTKRIKNYDTGRNDPTKPHALSCLSPYLHFGHISAQRCALEAKKRRHLSPKVRLLNFMREQLENAKTSDPVCISIFLLWNASQLEMVHHGKMHGFMRMYWAKKILEWTSQPEEALSIAIYLNDKYHIDGRDPNGYVGCMWSICGLHDQGWKERPVFGKIRYMNYAGCKRKFDVDAYISYVKRLVPRAKKRKTEEGESTVKESNV</sequence>
<dbReference type="GO" id="GO:0003904">
    <property type="term" value="F:deoxyribodipyrimidine photo-lyase activity"/>
    <property type="evidence" value="ECO:0007669"/>
    <property type="project" value="UniProtKB-EC"/>
</dbReference>
<name>A0A317YJ30_MAIZE</name>
<evidence type="ECO:0000256" key="7">
    <source>
        <dbReference type="ARBA" id="ARBA00022827"/>
    </source>
</evidence>
<organism evidence="14">
    <name type="scientific">Zea mays</name>
    <name type="common">Maize</name>
    <dbReference type="NCBI Taxonomy" id="4577"/>
    <lineage>
        <taxon>Eukaryota</taxon>
        <taxon>Viridiplantae</taxon>
        <taxon>Streptophyta</taxon>
        <taxon>Embryophyta</taxon>
        <taxon>Tracheophyta</taxon>
        <taxon>Spermatophyta</taxon>
        <taxon>Magnoliopsida</taxon>
        <taxon>Liliopsida</taxon>
        <taxon>Poales</taxon>
        <taxon>Poaceae</taxon>
        <taxon>PACMAD clade</taxon>
        <taxon>Panicoideae</taxon>
        <taxon>Andropogonodae</taxon>
        <taxon>Andropogoneae</taxon>
        <taxon>Tripsacinae</taxon>
        <taxon>Zea</taxon>
    </lineage>
</organism>
<evidence type="ECO:0000256" key="12">
    <source>
        <dbReference type="ARBA" id="ARBA00033999"/>
    </source>
</evidence>
<gene>
    <name evidence="14" type="primary">PHR</name>
    <name evidence="14" type="ORF">Zm00014a_030397</name>
</gene>
<dbReference type="Pfam" id="PF00875">
    <property type="entry name" value="DNA_photolyase"/>
    <property type="match status" value="1"/>
</dbReference>
<evidence type="ECO:0000256" key="4">
    <source>
        <dbReference type="ARBA" id="ARBA00014046"/>
    </source>
</evidence>
<comment type="caution">
    <text evidence="14">The sequence shown here is derived from an EMBL/GenBank/DDBJ whole genome shotgun (WGS) entry which is preliminary data.</text>
</comment>
<evidence type="ECO:0000256" key="1">
    <source>
        <dbReference type="ARBA" id="ARBA00001974"/>
    </source>
</evidence>
<dbReference type="SUPFAM" id="SSF52425">
    <property type="entry name" value="Cryptochrome/photolyase, N-terminal domain"/>
    <property type="match status" value="1"/>
</dbReference>
<evidence type="ECO:0000256" key="11">
    <source>
        <dbReference type="ARBA" id="ARBA00031671"/>
    </source>
</evidence>
<keyword evidence="5" id="KW-0285">Flavoprotein</keyword>
<keyword evidence="10 14" id="KW-0456">Lyase</keyword>
<keyword evidence="8" id="KW-0238">DNA-binding</keyword>
<dbReference type="GO" id="GO:0006281">
    <property type="term" value="P:DNA repair"/>
    <property type="evidence" value="ECO:0007669"/>
    <property type="project" value="UniProtKB-KW"/>
</dbReference>
<dbReference type="InterPro" id="IPR032673">
    <property type="entry name" value="DNA_photolyase_2_CS"/>
</dbReference>
<dbReference type="FunFam" id="3.40.50.620:FF:000110">
    <property type="entry name" value="Deoxyribodipyrimidine photolyase"/>
    <property type="match status" value="1"/>
</dbReference>
<comment type="catalytic activity">
    <reaction evidence="12">
        <text>cyclobutadipyrimidine (in DNA) = 2 pyrimidine residues (in DNA).</text>
        <dbReference type="EC" id="4.1.99.3"/>
    </reaction>
</comment>
<keyword evidence="7" id="KW-0274">FAD</keyword>
<proteinExistence type="inferred from homology"/>
<dbReference type="EC" id="4.1.99.3" evidence="3"/>
<dbReference type="ExpressionAtlas" id="A0A317YJ30">
    <property type="expression patterns" value="baseline and differential"/>
</dbReference>
<dbReference type="InterPro" id="IPR052219">
    <property type="entry name" value="Photolyase_Class-2"/>
</dbReference>
<keyword evidence="6" id="KW-0227">DNA damage</keyword>
<protein>
    <recommendedName>
        <fullName evidence="4">Deoxyribodipyrimidine photo-lyase</fullName>
        <ecNumber evidence="3">4.1.99.3</ecNumber>
    </recommendedName>
    <alternativeName>
        <fullName evidence="11">DNA photolyase</fullName>
    </alternativeName>
</protein>
<dbReference type="AlphaFoldDB" id="A0A317YJ30"/>
<evidence type="ECO:0000256" key="5">
    <source>
        <dbReference type="ARBA" id="ARBA00022630"/>
    </source>
</evidence>
<evidence type="ECO:0000256" key="3">
    <source>
        <dbReference type="ARBA" id="ARBA00013149"/>
    </source>
</evidence>
<dbReference type="GO" id="GO:0003677">
    <property type="term" value="F:DNA binding"/>
    <property type="evidence" value="ECO:0007669"/>
    <property type="project" value="UniProtKB-KW"/>
</dbReference>
<evidence type="ECO:0000313" key="14">
    <source>
        <dbReference type="EMBL" id="PWZ57794.1"/>
    </source>
</evidence>
<evidence type="ECO:0000259" key="13">
    <source>
        <dbReference type="PROSITE" id="PS51645"/>
    </source>
</evidence>
<evidence type="ECO:0000256" key="6">
    <source>
        <dbReference type="ARBA" id="ARBA00022763"/>
    </source>
</evidence>
<comment type="similarity">
    <text evidence="2">Belongs to the DNA photolyase class-2 family.</text>
</comment>
<dbReference type="Gene3D" id="3.40.50.620">
    <property type="entry name" value="HUPs"/>
    <property type="match status" value="1"/>
</dbReference>
<dbReference type="InterPro" id="IPR036155">
    <property type="entry name" value="Crypto/Photolyase_N_sf"/>
</dbReference>
<dbReference type="Proteomes" id="UP000251960">
    <property type="component" value="Chromosome 1"/>
</dbReference>